<name>A0A934NU07_9NOCA</name>
<dbReference type="EMBL" id="JAEMNV010000007">
    <property type="protein sequence ID" value="MBJ8341273.1"/>
    <property type="molecule type" value="Genomic_DNA"/>
</dbReference>
<evidence type="ECO:0000313" key="2">
    <source>
        <dbReference type="EMBL" id="MBJ8341273.1"/>
    </source>
</evidence>
<dbReference type="RefSeq" id="WP_199706161.1">
    <property type="nucleotide sequence ID" value="NZ_JAEMNV010000007.1"/>
</dbReference>
<sequence>MSQISVNWSSLAWAAALSMAIGLTLITVFTVGVLGYDRGTDPHSTPGQRTGGRVLAGTALAICAAAVLLGVYLLIPRLH</sequence>
<accession>A0A934NU07</accession>
<keyword evidence="1" id="KW-1133">Transmembrane helix</keyword>
<dbReference type="AlphaFoldDB" id="A0A934NU07"/>
<keyword evidence="1" id="KW-0472">Membrane</keyword>
<dbReference type="Proteomes" id="UP000655868">
    <property type="component" value="Unassembled WGS sequence"/>
</dbReference>
<comment type="caution">
    <text evidence="2">The sequence shown here is derived from an EMBL/GenBank/DDBJ whole genome shotgun (WGS) entry which is preliminary data.</text>
</comment>
<proteinExistence type="predicted"/>
<keyword evidence="1" id="KW-0812">Transmembrane</keyword>
<reference evidence="2" key="1">
    <citation type="submission" date="2020-12" db="EMBL/GenBank/DDBJ databases">
        <title>Antrihabitans popcorni sp. nov. and Antrihabitans auranticaus sp. nov., isolated from a larva cave.</title>
        <authorList>
            <person name="Lee S.D."/>
            <person name="Kim I.S."/>
        </authorList>
    </citation>
    <scope>NUCLEOTIDE SEQUENCE</scope>
    <source>
        <strain evidence="2">YC3-6</strain>
    </source>
</reference>
<evidence type="ECO:0000256" key="1">
    <source>
        <dbReference type="SAM" id="Phobius"/>
    </source>
</evidence>
<feature type="transmembrane region" description="Helical" evidence="1">
    <location>
        <begin position="12"/>
        <end position="34"/>
    </location>
</feature>
<organism evidence="2 3">
    <name type="scientific">Antrihabitans stalagmiti</name>
    <dbReference type="NCBI Taxonomy" id="2799499"/>
    <lineage>
        <taxon>Bacteria</taxon>
        <taxon>Bacillati</taxon>
        <taxon>Actinomycetota</taxon>
        <taxon>Actinomycetes</taxon>
        <taxon>Mycobacteriales</taxon>
        <taxon>Nocardiaceae</taxon>
        <taxon>Antrihabitans</taxon>
    </lineage>
</organism>
<feature type="transmembrane region" description="Helical" evidence="1">
    <location>
        <begin position="54"/>
        <end position="75"/>
    </location>
</feature>
<protein>
    <submittedName>
        <fullName evidence="2">Uncharacterized protein</fullName>
    </submittedName>
</protein>
<gene>
    <name evidence="2" type="ORF">JGU71_20520</name>
</gene>
<keyword evidence="3" id="KW-1185">Reference proteome</keyword>
<evidence type="ECO:0000313" key="3">
    <source>
        <dbReference type="Proteomes" id="UP000655868"/>
    </source>
</evidence>